<sequence>MPTRDVISWNAMINACVCNKYHQVALELFWEMRWYERSGIDSTTLLIVVSALSKMNELKQGRIVHGLSLKDGMDSDCFLCNAFIDMYAKCGELSSAECMFEGMEFRDSSSWNSMMSGCVYNGYAEKCLSYFKDMTLSCGGVQADNLSISCTISACSSLGEIHCGQTIHGLAIKLGYGDTTHISVGNTLISLYSQCGEIVDAECVFRGLIHKDDVVSWNSMIHGLAIQSAILKAFSLLYEMQLTPSVHPDSVTFVSVIPLCAEFKLLYEGKSVHGFIIRRGMRLDLSLKNSIMDMYCKCNNHKPAELLFTATPGRDIVTWNTMIAGYAQNDCTIEAQTLFQEFLCSGPPCNALTLLAILSSCDSPKEFQFGKSIHSLQIKLGFLTNFLAINALMSMYINCGDLIASLTLLHSISTVADVVSWNTVIVGCAQNGFFYEALEAFNQMRSRPHIKADSITLVSILSACGDLQLISHGRILHGLALKTPMGSDVRVRNSLITMYSRIGDVDEAKSVFSTSPYRNLCSWNCMISGFAQNKNGRRALELFHNLAYVPNEFTIVSIISASTQIGSLRHGKQIHSYVLRYGFEGNLFILTTFVDFYSKCGRLDVAIQIFKDLREKSIASWNCMLSAYGFHGHGREAIKLFTELCESGARPTKSTFISLLSACSHSGLVEEGCLYYNLMSTVFGVEPTTEHHVCLVDLLGRAGRLAEAYKFIEGIQPQAELNVWGALLSACKYHGYVKMGEQVAEHIFKIDPENAGYYVSLFNIYAADGRWSDAMDVRRMFDNRMLRKTPGYSLIDVCTR</sequence>
<dbReference type="Gene3D" id="1.25.40.10">
    <property type="entry name" value="Tetratricopeptide repeat domain"/>
    <property type="match status" value="6"/>
</dbReference>
<dbReference type="PROSITE" id="PS51375">
    <property type="entry name" value="PPR"/>
    <property type="match status" value="3"/>
</dbReference>
<evidence type="ECO:0000256" key="2">
    <source>
        <dbReference type="PROSITE-ProRule" id="PRU00708"/>
    </source>
</evidence>
<dbReference type="InterPro" id="IPR011990">
    <property type="entry name" value="TPR-like_helical_dom_sf"/>
</dbReference>
<organism evidence="3 4">
    <name type="scientific">Thalictrum thalictroides</name>
    <name type="common">Rue-anemone</name>
    <name type="synonym">Anemone thalictroides</name>
    <dbReference type="NCBI Taxonomy" id="46969"/>
    <lineage>
        <taxon>Eukaryota</taxon>
        <taxon>Viridiplantae</taxon>
        <taxon>Streptophyta</taxon>
        <taxon>Embryophyta</taxon>
        <taxon>Tracheophyta</taxon>
        <taxon>Spermatophyta</taxon>
        <taxon>Magnoliopsida</taxon>
        <taxon>Ranunculales</taxon>
        <taxon>Ranunculaceae</taxon>
        <taxon>Thalictroideae</taxon>
        <taxon>Thalictrum</taxon>
    </lineage>
</organism>
<evidence type="ECO:0000313" key="3">
    <source>
        <dbReference type="EMBL" id="KAF5198295.1"/>
    </source>
</evidence>
<name>A0A7J6WPB6_THATH</name>
<evidence type="ECO:0000313" key="4">
    <source>
        <dbReference type="Proteomes" id="UP000554482"/>
    </source>
</evidence>
<keyword evidence="1" id="KW-0677">Repeat</keyword>
<accession>A0A7J6WPB6</accession>
<feature type="repeat" description="PPR" evidence="2">
    <location>
        <begin position="417"/>
        <end position="447"/>
    </location>
</feature>
<protein>
    <submittedName>
        <fullName evidence="3">Pentatricopeptide repeat-containing protein</fullName>
    </submittedName>
</protein>
<dbReference type="InterPro" id="IPR002885">
    <property type="entry name" value="PPR_rpt"/>
</dbReference>
<dbReference type="FunFam" id="1.25.40.10:FF:000073">
    <property type="entry name" value="Pentatricopeptide repeat-containing protein chloroplastic"/>
    <property type="match status" value="1"/>
</dbReference>
<dbReference type="OrthoDB" id="732433at2759"/>
<keyword evidence="4" id="KW-1185">Reference proteome</keyword>
<feature type="repeat" description="PPR" evidence="2">
    <location>
        <begin position="617"/>
        <end position="651"/>
    </location>
</feature>
<feature type="repeat" description="PPR" evidence="2">
    <location>
        <begin position="315"/>
        <end position="349"/>
    </location>
</feature>
<gene>
    <name evidence="3" type="ORF">FRX31_012124</name>
</gene>
<dbReference type="InterPro" id="IPR046960">
    <property type="entry name" value="PPR_At4g14850-like_plant"/>
</dbReference>
<dbReference type="FunFam" id="1.25.40.10:FF:000353">
    <property type="entry name" value="Pentatricopeptide repeat-containing protein At4g39530"/>
    <property type="match status" value="1"/>
</dbReference>
<dbReference type="AlphaFoldDB" id="A0A7J6WPB6"/>
<proteinExistence type="predicted"/>
<dbReference type="Proteomes" id="UP000554482">
    <property type="component" value="Unassembled WGS sequence"/>
</dbReference>
<reference evidence="3 4" key="1">
    <citation type="submission" date="2020-06" db="EMBL/GenBank/DDBJ databases">
        <title>Transcriptomic and genomic resources for Thalictrum thalictroides and T. hernandezii: Facilitating candidate gene discovery in an emerging model plant lineage.</title>
        <authorList>
            <person name="Arias T."/>
            <person name="Riano-Pachon D.M."/>
            <person name="Di Stilio V.S."/>
        </authorList>
    </citation>
    <scope>NUCLEOTIDE SEQUENCE [LARGE SCALE GENOMIC DNA]</scope>
    <source>
        <strain evidence="4">cv. WT478/WT964</strain>
        <tissue evidence="3">Leaves</tissue>
    </source>
</reference>
<dbReference type="Pfam" id="PF20431">
    <property type="entry name" value="E_motif"/>
    <property type="match status" value="1"/>
</dbReference>
<dbReference type="InterPro" id="IPR046848">
    <property type="entry name" value="E_motif"/>
</dbReference>
<dbReference type="EMBL" id="JABWDY010013428">
    <property type="protein sequence ID" value="KAF5198295.1"/>
    <property type="molecule type" value="Genomic_DNA"/>
</dbReference>
<evidence type="ECO:0000256" key="1">
    <source>
        <dbReference type="ARBA" id="ARBA00022737"/>
    </source>
</evidence>
<dbReference type="Pfam" id="PF13041">
    <property type="entry name" value="PPR_2"/>
    <property type="match status" value="1"/>
</dbReference>
<dbReference type="GO" id="GO:0003723">
    <property type="term" value="F:RNA binding"/>
    <property type="evidence" value="ECO:0007669"/>
    <property type="project" value="InterPro"/>
</dbReference>
<dbReference type="PANTHER" id="PTHR24015:SF1991">
    <property type="entry name" value="OS01G0938000 PROTEIN"/>
    <property type="match status" value="1"/>
</dbReference>
<dbReference type="Pfam" id="PF01535">
    <property type="entry name" value="PPR"/>
    <property type="match status" value="9"/>
</dbReference>
<dbReference type="PANTHER" id="PTHR24015">
    <property type="entry name" value="OS07G0578800 PROTEIN-RELATED"/>
    <property type="match status" value="1"/>
</dbReference>
<dbReference type="NCBIfam" id="TIGR00756">
    <property type="entry name" value="PPR"/>
    <property type="match status" value="4"/>
</dbReference>
<dbReference type="FunFam" id="1.25.40.10:FF:000975">
    <property type="entry name" value="Pentatricopeptide repeat-containing protein"/>
    <property type="match status" value="1"/>
</dbReference>
<dbReference type="FunFam" id="1.25.40.10:FF:000640">
    <property type="entry name" value="Tetratricopeptide repeat (TPR)-like superfamily protein"/>
    <property type="match status" value="1"/>
</dbReference>
<comment type="caution">
    <text evidence="3">The sequence shown here is derived from an EMBL/GenBank/DDBJ whole genome shotgun (WGS) entry which is preliminary data.</text>
</comment>
<dbReference type="GO" id="GO:0009451">
    <property type="term" value="P:RNA modification"/>
    <property type="evidence" value="ECO:0007669"/>
    <property type="project" value="InterPro"/>
</dbReference>